<gene>
    <name evidence="3" type="ORF">GGI48_25475</name>
</gene>
<dbReference type="RefSeq" id="WP_179600599.1">
    <property type="nucleotide sequence ID" value="NZ_CP060201.1"/>
</dbReference>
<feature type="region of interest" description="Disordered" evidence="1">
    <location>
        <begin position="555"/>
        <end position="586"/>
    </location>
</feature>
<name>A0A7G7X9F3_9PSED</name>
<feature type="region of interest" description="Disordered" evidence="1">
    <location>
        <begin position="507"/>
        <end position="535"/>
    </location>
</feature>
<feature type="domain" description="Toxin VasX N-terminal region" evidence="2">
    <location>
        <begin position="21"/>
        <end position="162"/>
    </location>
</feature>
<dbReference type="CDD" id="cd20708">
    <property type="entry name" value="MIX_IV"/>
    <property type="match status" value="1"/>
</dbReference>
<dbReference type="InterPro" id="IPR046864">
    <property type="entry name" value="VasX_N"/>
</dbReference>
<reference evidence="4" key="1">
    <citation type="journal article" date="2020" name="Microbiol. Resour. Announc.">
        <title>Complete genome sequences of four natural Pseudomonas isolates that catabolize a wide range of aromatic compounds relevant to lignin valorization.</title>
        <authorList>
            <person name="Hatmaker E.A."/>
            <person name="Presley G."/>
            <person name="Cannon O."/>
            <person name="Guss A.M."/>
            <person name="Elkins J.G."/>
        </authorList>
    </citation>
    <scope>NUCLEOTIDE SEQUENCE [LARGE SCALE GENOMIC DNA]</scope>
    <source>
        <strain evidence="4">H1F5C</strain>
    </source>
</reference>
<proteinExistence type="predicted"/>
<evidence type="ECO:0000256" key="1">
    <source>
        <dbReference type="SAM" id="MobiDB-lite"/>
    </source>
</evidence>
<accession>A0A7G7X9F3</accession>
<dbReference type="Proteomes" id="UP000515277">
    <property type="component" value="Chromosome"/>
</dbReference>
<evidence type="ECO:0000259" key="2">
    <source>
        <dbReference type="Pfam" id="PF20249"/>
    </source>
</evidence>
<protein>
    <recommendedName>
        <fullName evidence="2">Toxin VasX N-terminal region domain-containing protein</fullName>
    </recommendedName>
</protein>
<evidence type="ECO:0000313" key="4">
    <source>
        <dbReference type="Proteomes" id="UP000515277"/>
    </source>
</evidence>
<dbReference type="EMBL" id="CP060201">
    <property type="protein sequence ID" value="QNH76598.1"/>
    <property type="molecule type" value="Genomic_DNA"/>
</dbReference>
<evidence type="ECO:0000313" key="3">
    <source>
        <dbReference type="EMBL" id="QNH76598.1"/>
    </source>
</evidence>
<dbReference type="Pfam" id="PF20249">
    <property type="entry name" value="VasX_N"/>
    <property type="match status" value="1"/>
</dbReference>
<sequence length="962" mass="105460">MNQAAHAPQHFKPASCPLLAAVLPVRYAIGPVTSEPQLASIDASALGLQAVSGQFPELGPDHPPLAQWPLGYVPRLLRDGWLYVWQDSTHLLSEYRVDSTLLSQTPRGGPVLEKQAQVYLLLPAGAPAQLAWSPVRWSDSQFTAVKTQGNVRQRVMRNLTPGMAPESGLLSSTRKFLGDSTPENFRWSCLPEPQPWQLNDPILRRMQRCEQQHYAIVDDPWGVLIDLAGLVRARNLAFDKQSLAHRDRWMVASVLQELSEHDKQLKANLPSDTDYEALKRTWREQKQAADQLDFDRRRIVTLWADWFGTLGQQGPATLETACGHMDITQHEARDLLEASFAAACLGPSATAIGVQALHQAMDLDNEKPWLLWTVLGLLQRLSGTEIKQLLHIPENLEPVEPTAKRMAQALTLAASLNAGASRLSELPLARPTEAFFAAMAPVVGGHMRSMPEQVNLAALRLLQAMLARSQQQVEVQALSAKQSLAWLGEQLDGTQNKSKRRRLKKEIATLEEQDARNARVESKGAGDAATGKGQPSAIAKQVQGYPHLNLIPAQRPAAPAHPAPGYGSGAPAPTVKTPGPSAEDLPPLPKSATKLDLPLNARDLLNDSPLKVLIALVSVWNLRSSFDALSENYTNKNNLTAMSAGLGVWAAFSTISQHLADVKWKAFTGKSGKVNFEAQKLLANALKIGASAVLIQAATAGLDTIIYGWDALDSYRLGDIDTATVNVGLGVASFGYIRVSLKISRMLRVSRATVIMGSVTALGRGVTVLPAPLVAQATGLVITIFGGLLARMYTKDTPLETWVKQTCFGTRPANWSNSYEETMKAYYQAVAPVTMKLHRWIDINPVSGEWVNEVRLVLLIEGQTSYQQGMVSFSGVEEWTQEQPLMDFSPPRKISYPLEWGEEEPNPLKQEFGSRIRQEPGVLCLSAAYHQNDAMKLTGIRGNLIYQPIEGLYLPLIDINLS</sequence>
<feature type="compositionally biased region" description="Low complexity" evidence="1">
    <location>
        <begin position="555"/>
        <end position="573"/>
    </location>
</feature>
<organism evidence="3 4">
    <name type="scientific">Pseudomonas protegens</name>
    <dbReference type="NCBI Taxonomy" id="380021"/>
    <lineage>
        <taxon>Bacteria</taxon>
        <taxon>Pseudomonadati</taxon>
        <taxon>Pseudomonadota</taxon>
        <taxon>Gammaproteobacteria</taxon>
        <taxon>Pseudomonadales</taxon>
        <taxon>Pseudomonadaceae</taxon>
        <taxon>Pseudomonas</taxon>
    </lineage>
</organism>
<feature type="compositionally biased region" description="Basic and acidic residues" evidence="1">
    <location>
        <begin position="507"/>
        <end position="524"/>
    </location>
</feature>
<dbReference type="AlphaFoldDB" id="A0A7G7X9F3"/>